<reference evidence="1" key="1">
    <citation type="submission" date="2023-04" db="EMBL/GenBank/DDBJ databases">
        <title>A chromosome-level genome assembly of the parasitoid wasp Eretmocerus hayati.</title>
        <authorList>
            <person name="Zhong Y."/>
            <person name="Liu S."/>
            <person name="Liu Y."/>
        </authorList>
    </citation>
    <scope>NUCLEOTIDE SEQUENCE</scope>
    <source>
        <strain evidence="1">ZJU_SS_LIU_2023</strain>
    </source>
</reference>
<keyword evidence="2" id="KW-1185">Reference proteome</keyword>
<accession>A0ACC2PDH7</accession>
<protein>
    <submittedName>
        <fullName evidence="1">Uncharacterized protein</fullName>
    </submittedName>
</protein>
<organism evidence="1 2">
    <name type="scientific">Eretmocerus hayati</name>
    <dbReference type="NCBI Taxonomy" id="131215"/>
    <lineage>
        <taxon>Eukaryota</taxon>
        <taxon>Metazoa</taxon>
        <taxon>Ecdysozoa</taxon>
        <taxon>Arthropoda</taxon>
        <taxon>Hexapoda</taxon>
        <taxon>Insecta</taxon>
        <taxon>Pterygota</taxon>
        <taxon>Neoptera</taxon>
        <taxon>Endopterygota</taxon>
        <taxon>Hymenoptera</taxon>
        <taxon>Apocrita</taxon>
        <taxon>Proctotrupomorpha</taxon>
        <taxon>Chalcidoidea</taxon>
        <taxon>Aphelinidae</taxon>
        <taxon>Aphelininae</taxon>
        <taxon>Eretmocerus</taxon>
    </lineage>
</organism>
<name>A0ACC2PDH7_9HYME</name>
<gene>
    <name evidence="1" type="ORF">QAD02_016940</name>
</gene>
<dbReference type="Proteomes" id="UP001239111">
    <property type="component" value="Chromosome 2"/>
</dbReference>
<evidence type="ECO:0000313" key="1">
    <source>
        <dbReference type="EMBL" id="KAJ8681153.1"/>
    </source>
</evidence>
<comment type="caution">
    <text evidence="1">The sequence shown here is derived from an EMBL/GenBank/DDBJ whole genome shotgun (WGS) entry which is preliminary data.</text>
</comment>
<proteinExistence type="predicted"/>
<evidence type="ECO:0000313" key="2">
    <source>
        <dbReference type="Proteomes" id="UP001239111"/>
    </source>
</evidence>
<sequence length="1261" mass="136680">MTGDTGCRILKILGSTWRGNLMVIFVVLSFVSSSGQDCSSSPCMYGICVDDPNGSYRCYCIDGYTGINCEINWDDCWSHPCSNGGTCNDGIASFNCTCAEGYVGSTCEQKYSECMNQPCLNNGTCLDLNGFTCQCLEGFSGEYCEIDALVCNSTMCKNGGECQEGPGLTYSCRCAEGWTGRFCEQDVDECNDSPCQNGGLCINVPGTYTCACLFGFTGKDCDKRVTPCAENPCENKAVCLLEDDEHVCYCVPDYHGTLCESRYDDCESKAAHCENGGSCVDGVNSYSCACPEPYTGDACTEIQPPTTLKNLETTTTDAISTTTIGDGDARPEIVVEIVTDNGDDLALLPQTPFPTTMTTTTTMTTLTSTKSENQGTGDIRKGTGVESGRELIDVEVATEKMDQRPGFGTTSTTTTTTTSATSGIEVGSEEQRTTTDTPDILGFTTELPATRGPVGVEIPTTIEREVTTVTTEKPSGTDEFTMAAPTTSPSTRSVFKEDTMTTFGKDLEVTGIGNIPITTEPTIAQHLWTSTPSPDDDISVQITSNIITSTKTTTETTVTRTNGSVKNPLAQRPIDKEDDEDEEDSPLITKTTQTSVEGGFESRTSAIEVALHVTTEEPEIERVTSVTRPSDADYDETMSSNASSRPPVTMMPSSVPPVTAQTISGSTEPTTGQPDFVTVTDFHRTTFGTELDVLTSASPPPSVTTTSSTTSSSVTNTILPMSATEYPCSPEQCANTNLCVLNATQCDCSYKNNCKKPSNVINAAFSGRSYIRQKFVINDGILNILVRLKTRAKSGILVHSLFDDERYVLLYMEGGQLKFQFSCGLQTMLFGELDSPINNGREVNIEMRFHYIIEQMSDKCSARLFVNGTVAMSGEQVLQKHEEVPKSARLHLGGIPVALSHQFPQIVMGFVGCMSLLEVNGVRRDFIQDSVEAVHIEECNSFMCLDNPCKNLGACEEDNGKTICKCAPGFSGETCERSICDDNPCHLGATCLVSPGVNFICVCPLGTHGLFCEKDTTVVQPSFSVFSPGFSSYMAYGLTQSLKDNMELKMKIMPQTLEQISLIAYMGQSGSRRESFDHFSITYVRGYVMLTWDLGSGVRRIFTNTPLNIKARKIHTLRIGRRGRDSWLYVEGIGNVTGRAAGANSRLDVSPILYVGGHKSKYFETLPHDLPLHTGFIGCIYDIELRTDGNVFPITMSNPATGRGVGECHRNECSHHSCKNGAVCLNYGPSYSCICMKDWEGPDCSKPINCTSSNPLCHDSK</sequence>
<dbReference type="EMBL" id="CM056742">
    <property type="protein sequence ID" value="KAJ8681153.1"/>
    <property type="molecule type" value="Genomic_DNA"/>
</dbReference>